<evidence type="ECO:0000313" key="1">
    <source>
        <dbReference type="EMBL" id="SVB78823.1"/>
    </source>
</evidence>
<dbReference type="SUPFAM" id="SSF52540">
    <property type="entry name" value="P-loop containing nucleoside triphosphate hydrolases"/>
    <property type="match status" value="1"/>
</dbReference>
<protein>
    <submittedName>
        <fullName evidence="1">Uncharacterized protein</fullName>
    </submittedName>
</protein>
<sequence>MTKEKAKTKSFNRIGTFTVIPGTDADVSVPDPTECIIDTLLPKGFKTILAGTTGSNKSYYAMQEGMSIANDEDSFLGFKINKKGLKVLYVDTESGTNEMHRRYLRVKKTFAKWKGSDRFIMMSKTGSFSAIWDSLKTAIKKYEPDVVYIDCLYNSTTERDLAKSVNVSKFTDRITEIRDRYDLTIRIIHHFNKGGHELGLKMDRMSGASALQNWVEHLMLLSYTNVSSFRLLRIVKARGIDFPREYYGIEWDAENFQLSMLGIASNWKKYLLDENKVGKWQYALDEMPEKFATKDWLNTVVHKLGILKERQAKRWLQEMSIAKVIEDCGHGQWQKTDIKFVDELIDDDIVYFEE</sequence>
<dbReference type="Pfam" id="PF13481">
    <property type="entry name" value="AAA_25"/>
    <property type="match status" value="1"/>
</dbReference>
<accession>A0A382GW82</accession>
<organism evidence="1">
    <name type="scientific">marine metagenome</name>
    <dbReference type="NCBI Taxonomy" id="408172"/>
    <lineage>
        <taxon>unclassified sequences</taxon>
        <taxon>metagenomes</taxon>
        <taxon>ecological metagenomes</taxon>
    </lineage>
</organism>
<reference evidence="1" key="1">
    <citation type="submission" date="2018-05" db="EMBL/GenBank/DDBJ databases">
        <authorList>
            <person name="Lanie J.A."/>
            <person name="Ng W.-L."/>
            <person name="Kazmierczak K.M."/>
            <person name="Andrzejewski T.M."/>
            <person name="Davidsen T.M."/>
            <person name="Wayne K.J."/>
            <person name="Tettelin H."/>
            <person name="Glass J.I."/>
            <person name="Rusch D."/>
            <person name="Podicherti R."/>
            <person name="Tsui H.-C.T."/>
            <person name="Winkler M.E."/>
        </authorList>
    </citation>
    <scope>NUCLEOTIDE SEQUENCE</scope>
</reference>
<dbReference type="InterPro" id="IPR027417">
    <property type="entry name" value="P-loop_NTPase"/>
</dbReference>
<dbReference type="EMBL" id="UINC01057547">
    <property type="protein sequence ID" value="SVB78823.1"/>
    <property type="molecule type" value="Genomic_DNA"/>
</dbReference>
<name>A0A382GW82_9ZZZZ</name>
<dbReference type="Gene3D" id="3.40.50.300">
    <property type="entry name" value="P-loop containing nucleotide triphosphate hydrolases"/>
    <property type="match status" value="1"/>
</dbReference>
<dbReference type="AlphaFoldDB" id="A0A382GW82"/>
<gene>
    <name evidence="1" type="ORF">METZ01_LOCUS231677</name>
</gene>
<proteinExistence type="predicted"/>